<dbReference type="EMBL" id="AQHF01000026">
    <property type="protein sequence ID" value="MBE0347654.1"/>
    <property type="molecule type" value="Genomic_DNA"/>
</dbReference>
<protein>
    <submittedName>
        <fullName evidence="1">Uncharacterized protein</fullName>
    </submittedName>
</protein>
<proteinExistence type="predicted"/>
<name>A0A8I0MZ54_9GAMM</name>
<organism evidence="1 2">
    <name type="scientific">Pseudoalteromonas peptidolytica F12-50-A1</name>
    <dbReference type="NCBI Taxonomy" id="1315280"/>
    <lineage>
        <taxon>Bacteria</taxon>
        <taxon>Pseudomonadati</taxon>
        <taxon>Pseudomonadota</taxon>
        <taxon>Gammaproteobacteria</taxon>
        <taxon>Alteromonadales</taxon>
        <taxon>Pseudoalteromonadaceae</taxon>
        <taxon>Pseudoalteromonas</taxon>
    </lineage>
</organism>
<reference evidence="1 2" key="1">
    <citation type="submission" date="2015-06" db="EMBL/GenBank/DDBJ databases">
        <title>Genome sequence of Pseudoalteromonas peptidolytica.</title>
        <authorList>
            <person name="Xie B.-B."/>
            <person name="Rong J.-C."/>
            <person name="Qin Q.-L."/>
            <person name="Zhang Y.-Z."/>
        </authorList>
    </citation>
    <scope>NUCLEOTIDE SEQUENCE [LARGE SCALE GENOMIC DNA]</scope>
    <source>
        <strain evidence="1 2">F12-50-A1</strain>
    </source>
</reference>
<evidence type="ECO:0000313" key="2">
    <source>
        <dbReference type="Proteomes" id="UP000660708"/>
    </source>
</evidence>
<sequence>MKHFGITRDYVRLHFAFAVLSFYTVTEGLPTASGQTDKRINR</sequence>
<evidence type="ECO:0000313" key="1">
    <source>
        <dbReference type="EMBL" id="MBE0347654.1"/>
    </source>
</evidence>
<gene>
    <name evidence="1" type="ORF">PPEP_a2158</name>
</gene>
<dbReference type="AlphaFoldDB" id="A0A8I0MZ54"/>
<accession>A0A8I0MZ54</accession>
<keyword evidence="2" id="KW-1185">Reference proteome</keyword>
<dbReference type="Proteomes" id="UP000660708">
    <property type="component" value="Unassembled WGS sequence"/>
</dbReference>
<comment type="caution">
    <text evidence="1">The sequence shown here is derived from an EMBL/GenBank/DDBJ whole genome shotgun (WGS) entry which is preliminary data.</text>
</comment>